<dbReference type="PANTHER" id="PTHR34139:SF1">
    <property type="entry name" value="RNASE MJ1380-RELATED"/>
    <property type="match status" value="1"/>
</dbReference>
<dbReference type="InterPro" id="IPR008201">
    <property type="entry name" value="HepT-like"/>
</dbReference>
<dbReference type="STRING" id="868131.MSWAN_0710"/>
<evidence type="ECO:0000256" key="5">
    <source>
        <dbReference type="ARBA" id="ARBA00022801"/>
    </source>
</evidence>
<accession>F6D7G2</accession>
<keyword evidence="1" id="KW-0597">Phosphoprotein</keyword>
<evidence type="ECO:0000313" key="7">
    <source>
        <dbReference type="Proteomes" id="UP000009231"/>
    </source>
</evidence>
<dbReference type="GO" id="GO:0110001">
    <property type="term" value="C:toxin-antitoxin complex"/>
    <property type="evidence" value="ECO:0007669"/>
    <property type="project" value="InterPro"/>
</dbReference>
<evidence type="ECO:0000256" key="1">
    <source>
        <dbReference type="ARBA" id="ARBA00022553"/>
    </source>
</evidence>
<dbReference type="RefSeq" id="WP_013825246.1">
    <property type="nucleotide sequence ID" value="NC_015574.1"/>
</dbReference>
<dbReference type="GO" id="GO:0000166">
    <property type="term" value="F:nucleotide binding"/>
    <property type="evidence" value="ECO:0007669"/>
    <property type="project" value="UniProtKB-KW"/>
</dbReference>
<keyword evidence="7" id="KW-1185">Reference proteome</keyword>
<dbReference type="AlphaFoldDB" id="F6D7G2"/>
<keyword evidence="5" id="KW-0378">Hydrolase</keyword>
<dbReference type="KEGG" id="mew:MSWAN_0710"/>
<keyword evidence="2" id="KW-1277">Toxin-antitoxin system</keyword>
<proteinExistence type="predicted"/>
<evidence type="ECO:0000313" key="6">
    <source>
        <dbReference type="EMBL" id="AEG17744.1"/>
    </source>
</evidence>
<evidence type="ECO:0000256" key="4">
    <source>
        <dbReference type="ARBA" id="ARBA00022741"/>
    </source>
</evidence>
<dbReference type="eggNOG" id="arCOG05024">
    <property type="taxonomic scope" value="Archaea"/>
</dbReference>
<evidence type="ECO:0008006" key="8">
    <source>
        <dbReference type="Google" id="ProtNLM"/>
    </source>
</evidence>
<dbReference type="GO" id="GO:0004540">
    <property type="term" value="F:RNA nuclease activity"/>
    <property type="evidence" value="ECO:0007669"/>
    <property type="project" value="InterPro"/>
</dbReference>
<dbReference type="GeneID" id="10668202"/>
<name>F6D7G2_METPW</name>
<evidence type="ECO:0000256" key="2">
    <source>
        <dbReference type="ARBA" id="ARBA00022649"/>
    </source>
</evidence>
<protein>
    <recommendedName>
        <fullName evidence="8">DUF86 domain-containing protein</fullName>
    </recommendedName>
</protein>
<dbReference type="HOGENOM" id="CLU_142825_3_3_2"/>
<dbReference type="Pfam" id="PF01934">
    <property type="entry name" value="HepT-like"/>
    <property type="match status" value="1"/>
</dbReference>
<evidence type="ECO:0000256" key="3">
    <source>
        <dbReference type="ARBA" id="ARBA00022722"/>
    </source>
</evidence>
<dbReference type="InterPro" id="IPR051813">
    <property type="entry name" value="HepT_RNase_toxin"/>
</dbReference>
<dbReference type="Proteomes" id="UP000009231">
    <property type="component" value="Chromosome"/>
</dbReference>
<keyword evidence="3" id="KW-0540">Nuclease</keyword>
<dbReference type="OrthoDB" id="318716at2157"/>
<dbReference type="EMBL" id="CP002772">
    <property type="protein sequence ID" value="AEG17744.1"/>
    <property type="molecule type" value="Genomic_DNA"/>
</dbReference>
<dbReference type="GO" id="GO:0016787">
    <property type="term" value="F:hydrolase activity"/>
    <property type="evidence" value="ECO:0007669"/>
    <property type="project" value="UniProtKB-KW"/>
</dbReference>
<organism evidence="6 7">
    <name type="scientific">Methanobacterium paludis (strain DSM 25820 / JCM 18151 / SWAN1)</name>
    <dbReference type="NCBI Taxonomy" id="868131"/>
    <lineage>
        <taxon>Archaea</taxon>
        <taxon>Methanobacteriati</taxon>
        <taxon>Methanobacteriota</taxon>
        <taxon>Methanomada group</taxon>
        <taxon>Methanobacteria</taxon>
        <taxon>Methanobacteriales</taxon>
        <taxon>Methanobacteriaceae</taxon>
        <taxon>Methanobacterium</taxon>
    </lineage>
</organism>
<reference evidence="6 7" key="1">
    <citation type="journal article" date="2014" name="Int. J. Syst. Evol. Microbiol.">
        <title>Methanobacterium paludis sp. nov. and a novel strain of Methanobacterium lacus isolated from northern peatlands.</title>
        <authorList>
            <person name="Cadillo-Quiroz H."/>
            <person name="Brauer S.L."/>
            <person name="Goodson N."/>
            <person name="Yavitt J.B."/>
            <person name="Zinder S.H."/>
        </authorList>
    </citation>
    <scope>NUCLEOTIDE SEQUENCE [LARGE SCALE GENOMIC DNA]</scope>
    <source>
        <strain evidence="7">DSM 25820 / JCM 18151 / SWAN1</strain>
    </source>
</reference>
<gene>
    <name evidence="6" type="ordered locus">MSWAN_0710</name>
</gene>
<keyword evidence="4" id="KW-0547">Nucleotide-binding</keyword>
<sequence length="110" mass="13039">MNRDEMFLRHILDQISFLREQFLGVGPENLMEDPLLQKTCLRSFEVMGESINSVSEDFKDNHSDIDWNKIMGLMEKYINIDNGVQWDLMWNFIKTGLPEVEQEIEKDLNK</sequence>
<dbReference type="PANTHER" id="PTHR34139">
    <property type="entry name" value="UPF0331 PROTEIN MJ0127"/>
    <property type="match status" value="1"/>
</dbReference>